<dbReference type="RefSeq" id="WP_023547780.1">
    <property type="nucleotide sequence ID" value="NZ_CM002285.1"/>
</dbReference>
<dbReference type="OrthoDB" id="5490584at2"/>
<dbReference type="GO" id="GO:0016887">
    <property type="term" value="F:ATP hydrolysis activity"/>
    <property type="evidence" value="ECO:0007669"/>
    <property type="project" value="InterPro"/>
</dbReference>
<dbReference type="PANTHER" id="PTHR10803:SF26">
    <property type="entry name" value="ANION TRANSPORTER ATPASE-RELATED"/>
    <property type="match status" value="1"/>
</dbReference>
<dbReference type="GO" id="GO:0005524">
    <property type="term" value="F:ATP binding"/>
    <property type="evidence" value="ECO:0007669"/>
    <property type="project" value="InterPro"/>
</dbReference>
<dbReference type="InterPro" id="IPR027417">
    <property type="entry name" value="P-loop_NTPase"/>
</dbReference>
<feature type="compositionally biased region" description="Low complexity" evidence="1">
    <location>
        <begin position="374"/>
        <end position="395"/>
    </location>
</feature>
<organism evidence="3 4">
    <name type="scientific">Streptomyces roseochromogenus subsp. oscitans DS 12.976</name>
    <dbReference type="NCBI Taxonomy" id="1352936"/>
    <lineage>
        <taxon>Bacteria</taxon>
        <taxon>Bacillati</taxon>
        <taxon>Actinomycetota</taxon>
        <taxon>Actinomycetes</taxon>
        <taxon>Kitasatosporales</taxon>
        <taxon>Streptomycetaceae</taxon>
        <taxon>Streptomyces</taxon>
    </lineage>
</organism>
<dbReference type="STRING" id="1352936.M878_19205"/>
<feature type="domain" description="ArsA/GET3 Anion-transporting ATPase-like" evidence="2">
    <location>
        <begin position="50"/>
        <end position="336"/>
    </location>
</feature>
<dbReference type="HOGENOM" id="CLU_044079_0_0_11"/>
<dbReference type="Gene3D" id="3.40.50.300">
    <property type="entry name" value="P-loop containing nucleotide triphosphate hydrolases"/>
    <property type="match status" value="1"/>
</dbReference>
<dbReference type="CDD" id="cd02035">
    <property type="entry name" value="ArsA"/>
    <property type="match status" value="1"/>
</dbReference>
<dbReference type="PATRIC" id="fig|1352936.5.peg.4025"/>
<dbReference type="SUPFAM" id="SSF52540">
    <property type="entry name" value="P-loop containing nucleoside triphosphate hydrolases"/>
    <property type="match status" value="1"/>
</dbReference>
<feature type="compositionally biased region" description="Basic and acidic residues" evidence="1">
    <location>
        <begin position="109"/>
        <end position="131"/>
    </location>
</feature>
<dbReference type="AlphaFoldDB" id="V6KCI7"/>
<accession>V6KCI7</accession>
<evidence type="ECO:0000313" key="3">
    <source>
        <dbReference type="EMBL" id="EST29885.1"/>
    </source>
</evidence>
<dbReference type="InterPro" id="IPR025723">
    <property type="entry name" value="ArsA/GET3_ATPase-like"/>
</dbReference>
<dbReference type="Pfam" id="PF02374">
    <property type="entry name" value="ArsA_ATPase"/>
    <property type="match status" value="1"/>
</dbReference>
<feature type="region of interest" description="Disordered" evidence="1">
    <location>
        <begin position="103"/>
        <end position="131"/>
    </location>
</feature>
<reference evidence="3 4" key="1">
    <citation type="journal article" date="2014" name="Genome Announc.">
        <title>Draft Genome Sequence of Streptomyces roseochromogenes subsp. oscitans DS 12.976, Producer of the Aminocoumarin Antibiotic Clorobiocin.</title>
        <authorList>
            <person name="Ruckert C."/>
            <person name="Kalinowski J."/>
            <person name="Heide L."/>
            <person name="Apel A.K."/>
        </authorList>
    </citation>
    <scope>NUCLEOTIDE SEQUENCE [LARGE SCALE GENOMIC DNA]</scope>
    <source>
        <strain evidence="3 4">DS 12.976</strain>
    </source>
</reference>
<name>V6KCI7_STRRC</name>
<dbReference type="InterPro" id="IPR016300">
    <property type="entry name" value="ATPase_ArsA/GET3"/>
</dbReference>
<feature type="region of interest" description="Disordered" evidence="1">
    <location>
        <begin position="1"/>
        <end position="39"/>
    </location>
</feature>
<comment type="caution">
    <text evidence="3">The sequence shown here is derived from an EMBL/GenBank/DDBJ whole genome shotgun (WGS) entry which is preliminary data.</text>
</comment>
<proteinExistence type="predicted"/>
<dbReference type="EMBL" id="AWQX01000170">
    <property type="protein sequence ID" value="EST29885.1"/>
    <property type="molecule type" value="Genomic_DNA"/>
</dbReference>
<evidence type="ECO:0000256" key="1">
    <source>
        <dbReference type="SAM" id="MobiDB-lite"/>
    </source>
</evidence>
<feature type="compositionally biased region" description="Basic and acidic residues" evidence="1">
    <location>
        <begin position="1"/>
        <end position="31"/>
    </location>
</feature>
<sequence length="486" mass="52054">MSPDPAEAREPAERRESAEGRESAEAREQGRHLSPARVLDVDPLLDDPKTRIVVCCGSGGVGKTTTAAALGLRAAERGRKVVVLTIDPARRLAQSMGIDSLDNVPRRVKGTEDQRGASRSDSDEGGGGRREGELHAMMLDMKRTFDEVVEAHADPERAAAILANPFYQSLSAGFAGTQEYMAMEKLGQLRAKDEWDLIVVDTPPSRSALDFLDAPKRLGSFLDGRLIRLLTAPAKLGGRAGMAFLNVGMSMMTGTLGKLLGGQLLKDVQTFVAAMDTTFGGFRTRADATYKLLQDPGTAFLVVAAPEPDALREAAYFVERLAAEKMPLVGLVLNRVHGSDAGRLSAERALAAAENLEDPRIVDQGGGKAGLRNSPDSYGSSRSPASAAATDAPASEEGSPADTERPVDRLTAGLLRLHADRMQLLSREQRTRDRFTARHPEVAVVEVPALPGDVHDLTGLRDIGALLAAGAAERTEPVWRTEQTRL</sequence>
<keyword evidence="4" id="KW-1185">Reference proteome</keyword>
<feature type="region of interest" description="Disordered" evidence="1">
    <location>
        <begin position="361"/>
        <end position="407"/>
    </location>
</feature>
<evidence type="ECO:0000313" key="4">
    <source>
        <dbReference type="Proteomes" id="UP000017984"/>
    </source>
</evidence>
<dbReference type="Proteomes" id="UP000017984">
    <property type="component" value="Chromosome"/>
</dbReference>
<protein>
    <submittedName>
        <fullName evidence="3">Ion-transporting ATPase</fullName>
    </submittedName>
</protein>
<gene>
    <name evidence="3" type="ORF">M878_19205</name>
</gene>
<dbReference type="PANTHER" id="PTHR10803">
    <property type="entry name" value="ARSENICAL PUMP-DRIVING ATPASE ARSENITE-TRANSLOCATING ATPASE"/>
    <property type="match status" value="1"/>
</dbReference>
<evidence type="ECO:0000259" key="2">
    <source>
        <dbReference type="Pfam" id="PF02374"/>
    </source>
</evidence>